<comment type="caution">
    <text evidence="8">The sequence shown here is derived from an EMBL/GenBank/DDBJ whole genome shotgun (WGS) entry which is preliminary data.</text>
</comment>
<evidence type="ECO:0000259" key="7">
    <source>
        <dbReference type="PROSITE" id="PS51194"/>
    </source>
</evidence>
<evidence type="ECO:0000256" key="1">
    <source>
        <dbReference type="ARBA" id="ARBA00022741"/>
    </source>
</evidence>
<dbReference type="SMART" id="SM00487">
    <property type="entry name" value="DEXDc"/>
    <property type="match status" value="1"/>
</dbReference>
<dbReference type="Pfam" id="PF00270">
    <property type="entry name" value="DEAD"/>
    <property type="match status" value="1"/>
</dbReference>
<proteinExistence type="predicted"/>
<feature type="domain" description="Helicase C-terminal" evidence="7">
    <location>
        <begin position="355"/>
        <end position="534"/>
    </location>
</feature>
<dbReference type="GO" id="GO:0003676">
    <property type="term" value="F:nucleic acid binding"/>
    <property type="evidence" value="ECO:0007669"/>
    <property type="project" value="InterPro"/>
</dbReference>
<dbReference type="PANTHER" id="PTHR12131">
    <property type="entry name" value="ATP-DEPENDENT RNA AND DNA HELICASE"/>
    <property type="match status" value="1"/>
</dbReference>
<dbReference type="Pfam" id="PF08148">
    <property type="entry name" value="DSHCT"/>
    <property type="match status" value="1"/>
</dbReference>
<dbReference type="InterPro" id="IPR050699">
    <property type="entry name" value="RNA-DNA_Helicase"/>
</dbReference>
<keyword evidence="2" id="KW-0378">Hydrolase</keyword>
<evidence type="ECO:0000256" key="5">
    <source>
        <dbReference type="SAM" id="MobiDB-lite"/>
    </source>
</evidence>
<accession>A0A7C8BSD8</accession>
<keyword evidence="3 8" id="KW-0347">Helicase</keyword>
<dbReference type="PROSITE" id="PS51192">
    <property type="entry name" value="HELICASE_ATP_BIND_1"/>
    <property type="match status" value="1"/>
</dbReference>
<dbReference type="SUPFAM" id="SSF52540">
    <property type="entry name" value="P-loop containing nucleoside triphosphate hydrolases"/>
    <property type="match status" value="1"/>
</dbReference>
<evidence type="ECO:0000313" key="8">
    <source>
        <dbReference type="EMBL" id="KAB1632836.1"/>
    </source>
</evidence>
<organism evidence="8 9">
    <name type="scientific">Pseudoclavibacter caeni</name>
    <dbReference type="NCBI Taxonomy" id="908846"/>
    <lineage>
        <taxon>Bacteria</taxon>
        <taxon>Bacillati</taxon>
        <taxon>Actinomycetota</taxon>
        <taxon>Actinomycetes</taxon>
        <taxon>Micrococcales</taxon>
        <taxon>Microbacteriaceae</taxon>
        <taxon>Pseudoclavibacter</taxon>
    </lineage>
</organism>
<evidence type="ECO:0000313" key="9">
    <source>
        <dbReference type="Proteomes" id="UP000481339"/>
    </source>
</evidence>
<dbReference type="InterPro" id="IPR027417">
    <property type="entry name" value="P-loop_NTPase"/>
</dbReference>
<dbReference type="GO" id="GO:0004386">
    <property type="term" value="F:helicase activity"/>
    <property type="evidence" value="ECO:0007669"/>
    <property type="project" value="UniProtKB-KW"/>
</dbReference>
<keyword evidence="9" id="KW-1185">Reference proteome</keyword>
<dbReference type="GO" id="GO:0005524">
    <property type="term" value="F:ATP binding"/>
    <property type="evidence" value="ECO:0007669"/>
    <property type="project" value="UniProtKB-KW"/>
</dbReference>
<dbReference type="InterPro" id="IPR012961">
    <property type="entry name" value="Ski2/MTR4_C"/>
</dbReference>
<sequence>MPVPDRTRRRCQPTPRAPRRRRPGPRHRRWEAPVSSAARITPQENRTVTDRAPDGSAEPDCASRGKDASDAGGASSGVIRHHQPLQDEIVAFQRTIGFALDDFQIQAARSILAGRGVLVAAPTGAGKTLVADFAVYLTMQSPADEAIFYTTPIKALSNQKYHELQQRYGAENVGLLTGDNNVNAHAPIVVMTTEVLRNMIYERSRDLDRLAWVVMDEVHYLADRIRGPVWEEVIIQLPRHVRIVSLSATVSNAEEFGAWLQEVRGHTDVIVSEFRPVPLEQHVLVRGELEDLFQHDRPGRLNQRLHRLSGLSGPRSKRDRHSGHHRRRVDRAALVRTLERADLLPVIDFIFSRVGCDQAVRQCMVEGLSLTTKVERDEIRRVIARHCGDIPAADRAALGFKSWQGALLRGVGAHHAGMLPAFKETVEELFQRRLVRVVFATETLALGINMPARTVVIESLEKFNGVARVPITAGEYTQLTGRAGRRGIDDQGHSVVIWEPGLDLERVASLASRRTYPLRSAFRPTYNMAVNLIGEFGLERTKAILESSFAQFQADRSVVGQARRLKEERASLDGYARAAGMDDPLLRDFFALRRELVDTDREIQRLGRHDRRSGRREELIARARDLKEQLREHPTARLPGIEDHARWAERWHRLKRRCDRLQADIERQVGSIAATFERVVRVLVHFGYLTADADLTDVRVTDQAGLLDQIYGERDLLVAECLRRDVWRNLDADELAAVVTALVYEPRRDRGGEEAWLPQGDLQRAYAATVDVWREIDDQEARHDLTRFPEPNALVSIAVLRWSRGATLEHVLEEAELTAGDFVRLMKMVIDLLDQIGGAAPEGVGATARRARDLLARGIVDRSSVG</sequence>
<feature type="domain" description="Helicase ATP-binding" evidence="6">
    <location>
        <begin position="108"/>
        <end position="268"/>
    </location>
</feature>
<keyword evidence="4" id="KW-0067">ATP-binding</keyword>
<dbReference type="InterPro" id="IPR001650">
    <property type="entry name" value="Helicase_C-like"/>
</dbReference>
<dbReference type="PANTHER" id="PTHR12131:SF1">
    <property type="entry name" value="ATP-DEPENDENT RNA HELICASE SUPV3L1, MITOCHONDRIAL-RELATED"/>
    <property type="match status" value="1"/>
</dbReference>
<dbReference type="GO" id="GO:0055087">
    <property type="term" value="C:Ski complex"/>
    <property type="evidence" value="ECO:0007669"/>
    <property type="project" value="TreeGrafter"/>
</dbReference>
<gene>
    <name evidence="8" type="ORF">F8O02_02955</name>
</gene>
<dbReference type="EMBL" id="WBKA01000002">
    <property type="protein sequence ID" value="KAB1632836.1"/>
    <property type="molecule type" value="Genomic_DNA"/>
</dbReference>
<evidence type="ECO:0000259" key="6">
    <source>
        <dbReference type="PROSITE" id="PS51192"/>
    </source>
</evidence>
<protein>
    <submittedName>
        <fullName evidence="8">DEAD/DEAH box helicase</fullName>
    </submittedName>
</protein>
<dbReference type="InterPro" id="IPR014001">
    <property type="entry name" value="Helicase_ATP-bd"/>
</dbReference>
<keyword evidence="1" id="KW-0547">Nucleotide-binding</keyword>
<dbReference type="Gene3D" id="1.10.3380.30">
    <property type="match status" value="1"/>
</dbReference>
<evidence type="ECO:0000256" key="4">
    <source>
        <dbReference type="ARBA" id="ARBA00022840"/>
    </source>
</evidence>
<dbReference type="GO" id="GO:0070478">
    <property type="term" value="P:nuclear-transcribed mRNA catabolic process, 3'-5' exonucleolytic nonsense-mediated decay"/>
    <property type="evidence" value="ECO:0007669"/>
    <property type="project" value="TreeGrafter"/>
</dbReference>
<dbReference type="PROSITE" id="PS51194">
    <property type="entry name" value="HELICASE_CTER"/>
    <property type="match status" value="1"/>
</dbReference>
<dbReference type="SMART" id="SM00490">
    <property type="entry name" value="HELICc"/>
    <property type="match status" value="1"/>
</dbReference>
<dbReference type="InterPro" id="IPR011545">
    <property type="entry name" value="DEAD/DEAH_box_helicase_dom"/>
</dbReference>
<reference evidence="8 9" key="1">
    <citation type="submission" date="2019-09" db="EMBL/GenBank/DDBJ databases">
        <title>Phylogeny of genus Pseudoclavibacter and closely related genus.</title>
        <authorList>
            <person name="Li Y."/>
        </authorList>
    </citation>
    <scope>NUCLEOTIDE SEQUENCE [LARGE SCALE GENOMIC DNA]</scope>
    <source>
        <strain evidence="8 9">JCM 16921</strain>
    </source>
</reference>
<dbReference type="AlphaFoldDB" id="A0A7C8BSD8"/>
<feature type="compositionally biased region" description="Basic residues" evidence="5">
    <location>
        <begin position="7"/>
        <end position="29"/>
    </location>
</feature>
<dbReference type="CDD" id="cd18795">
    <property type="entry name" value="SF2_C_Ski2"/>
    <property type="match status" value="1"/>
</dbReference>
<dbReference type="Proteomes" id="UP000481339">
    <property type="component" value="Unassembled WGS sequence"/>
</dbReference>
<dbReference type="GO" id="GO:0016787">
    <property type="term" value="F:hydrolase activity"/>
    <property type="evidence" value="ECO:0007669"/>
    <property type="project" value="UniProtKB-KW"/>
</dbReference>
<feature type="region of interest" description="Disordered" evidence="5">
    <location>
        <begin position="1"/>
        <end position="80"/>
    </location>
</feature>
<evidence type="ECO:0000256" key="2">
    <source>
        <dbReference type="ARBA" id="ARBA00022801"/>
    </source>
</evidence>
<dbReference type="Pfam" id="PF00271">
    <property type="entry name" value="Helicase_C"/>
    <property type="match status" value="1"/>
</dbReference>
<dbReference type="OrthoDB" id="3229913at2"/>
<dbReference type="Gene3D" id="3.40.50.300">
    <property type="entry name" value="P-loop containing nucleotide triphosphate hydrolases"/>
    <property type="match status" value="2"/>
</dbReference>
<name>A0A7C8BSD8_9MICO</name>
<evidence type="ECO:0000256" key="3">
    <source>
        <dbReference type="ARBA" id="ARBA00022806"/>
    </source>
</evidence>
<dbReference type="SMART" id="SM01142">
    <property type="entry name" value="DSHCT"/>
    <property type="match status" value="1"/>
</dbReference>